<comment type="caution">
    <text evidence="1">The sequence shown here is derived from an EMBL/GenBank/DDBJ whole genome shotgun (WGS) entry which is preliminary data.</text>
</comment>
<organism evidence="1 2">
    <name type="scientific">Streptomyces siamensis</name>
    <dbReference type="NCBI Taxonomy" id="1274986"/>
    <lineage>
        <taxon>Bacteria</taxon>
        <taxon>Bacillati</taxon>
        <taxon>Actinomycetota</taxon>
        <taxon>Actinomycetes</taxon>
        <taxon>Kitasatosporales</taxon>
        <taxon>Streptomycetaceae</taxon>
        <taxon>Streptomyces</taxon>
    </lineage>
</organism>
<keyword evidence="2" id="KW-1185">Reference proteome</keyword>
<sequence length="110" mass="12167">MKICECAKTRRVGDWVPHKDRRPVPAIAAVLADARCTYAADWVATKLRWQLTVDEQERQALVAIGGGCGRRPVEYEPAPKPNVFRGGDAVVHEMPEVKSAVKAAVRKQFA</sequence>
<reference evidence="2" key="1">
    <citation type="journal article" date="2019" name="Int. J. Syst. Evol. Microbiol.">
        <title>The Global Catalogue of Microorganisms (GCM) 10K type strain sequencing project: providing services to taxonomists for standard genome sequencing and annotation.</title>
        <authorList>
            <consortium name="The Broad Institute Genomics Platform"/>
            <consortium name="The Broad Institute Genome Sequencing Center for Infectious Disease"/>
            <person name="Wu L."/>
            <person name="Ma J."/>
        </authorList>
    </citation>
    <scope>NUCLEOTIDE SEQUENCE [LARGE SCALE GENOMIC DNA]</scope>
    <source>
        <strain evidence="2">JCM 18409</strain>
    </source>
</reference>
<accession>A0ABP9JHB7</accession>
<dbReference type="Proteomes" id="UP001501759">
    <property type="component" value="Unassembled WGS sequence"/>
</dbReference>
<gene>
    <name evidence="1" type="ORF">GCM10023335_68240</name>
</gene>
<protein>
    <submittedName>
        <fullName evidence="1">Uncharacterized protein</fullName>
    </submittedName>
</protein>
<evidence type="ECO:0000313" key="1">
    <source>
        <dbReference type="EMBL" id="GAA5029317.1"/>
    </source>
</evidence>
<name>A0ABP9JHB7_9ACTN</name>
<proteinExistence type="predicted"/>
<dbReference type="EMBL" id="BAABKB010000031">
    <property type="protein sequence ID" value="GAA5029317.1"/>
    <property type="molecule type" value="Genomic_DNA"/>
</dbReference>
<evidence type="ECO:0000313" key="2">
    <source>
        <dbReference type="Proteomes" id="UP001501759"/>
    </source>
</evidence>